<dbReference type="GO" id="GO:0006260">
    <property type="term" value="P:DNA replication"/>
    <property type="evidence" value="ECO:0007669"/>
    <property type="project" value="TreeGrafter"/>
</dbReference>
<comment type="caution">
    <text evidence="5">The sequence shown here is derived from an EMBL/GenBank/DDBJ whole genome shotgun (WGS) entry which is preliminary data.</text>
</comment>
<dbReference type="InterPro" id="IPR003593">
    <property type="entry name" value="AAA+_ATPase"/>
</dbReference>
<dbReference type="CDD" id="cd00009">
    <property type="entry name" value="AAA"/>
    <property type="match status" value="1"/>
</dbReference>
<dbReference type="InterPro" id="IPR002611">
    <property type="entry name" value="IstB_ATP-bd"/>
</dbReference>
<dbReference type="SUPFAM" id="SSF52540">
    <property type="entry name" value="P-loop containing nucleoside triphosphate hydrolases"/>
    <property type="match status" value="1"/>
</dbReference>
<name>A0A523RV97_UNCAE</name>
<evidence type="ECO:0000256" key="3">
    <source>
        <dbReference type="ARBA" id="ARBA00022840"/>
    </source>
</evidence>
<evidence type="ECO:0000259" key="4">
    <source>
        <dbReference type="SMART" id="SM00382"/>
    </source>
</evidence>
<reference evidence="5 6" key="1">
    <citation type="submission" date="2019-03" db="EMBL/GenBank/DDBJ databases">
        <title>Metabolic potential of uncultured bacteria and archaea associated with petroleum seepage in deep-sea sediments.</title>
        <authorList>
            <person name="Dong X."/>
            <person name="Hubert C."/>
        </authorList>
    </citation>
    <scope>NUCLEOTIDE SEQUENCE [LARGE SCALE GENOMIC DNA]</scope>
    <source>
        <strain evidence="5">E44_bin7</strain>
    </source>
</reference>
<dbReference type="PANTHER" id="PTHR30050:SF4">
    <property type="entry name" value="ATP-BINDING PROTEIN RV3427C IN INSERTION SEQUENCE-RELATED"/>
    <property type="match status" value="1"/>
</dbReference>
<proteinExistence type="inferred from homology"/>
<keyword evidence="2" id="KW-0547">Nucleotide-binding</keyword>
<protein>
    <submittedName>
        <fullName evidence="5">AAA family ATPase</fullName>
    </submittedName>
</protein>
<dbReference type="InterPro" id="IPR027417">
    <property type="entry name" value="P-loop_NTPase"/>
</dbReference>
<dbReference type="NCBIfam" id="NF038214">
    <property type="entry name" value="IS21_help_AAA"/>
    <property type="match status" value="1"/>
</dbReference>
<dbReference type="Gene3D" id="3.40.50.300">
    <property type="entry name" value="P-loop containing nucleotide triphosphate hydrolases"/>
    <property type="match status" value="1"/>
</dbReference>
<dbReference type="InterPro" id="IPR028350">
    <property type="entry name" value="DNAC/IstB-like"/>
</dbReference>
<dbReference type="SMART" id="SM00382">
    <property type="entry name" value="AAA"/>
    <property type="match status" value="1"/>
</dbReference>
<dbReference type="PANTHER" id="PTHR30050">
    <property type="entry name" value="CHROMOSOMAL REPLICATION INITIATOR PROTEIN DNAA"/>
    <property type="match status" value="1"/>
</dbReference>
<dbReference type="PIRSF" id="PIRSF003073">
    <property type="entry name" value="DNAC_TnpB_IstB"/>
    <property type="match status" value="1"/>
</dbReference>
<comment type="similarity">
    <text evidence="1">Belongs to the IS21/IS1162 putative ATP-binding protein family.</text>
</comment>
<dbReference type="Proteomes" id="UP000316360">
    <property type="component" value="Unassembled WGS sequence"/>
</dbReference>
<dbReference type="Pfam" id="PF01695">
    <property type="entry name" value="IstB_IS21"/>
    <property type="match status" value="1"/>
</dbReference>
<dbReference type="EMBL" id="SOKJ01000271">
    <property type="protein sequence ID" value="TET09695.1"/>
    <property type="molecule type" value="Genomic_DNA"/>
</dbReference>
<evidence type="ECO:0000256" key="2">
    <source>
        <dbReference type="ARBA" id="ARBA00022741"/>
    </source>
</evidence>
<dbReference type="InterPro" id="IPR047661">
    <property type="entry name" value="IstB"/>
</dbReference>
<accession>A0A523RV97</accession>
<gene>
    <name evidence="5" type="ORF">E3J84_04820</name>
</gene>
<dbReference type="AlphaFoldDB" id="A0A523RV97"/>
<evidence type="ECO:0000256" key="1">
    <source>
        <dbReference type="ARBA" id="ARBA00008059"/>
    </source>
</evidence>
<sequence length="255" mass="28974">MGTERLERLKEQLKVLGLPKTREIFEEEADKAIKTKLGYTGYLSKLVEEETLAKTDRSINRRIQTAKLPWQKTLEEFDFSFQPSVDEEKVLKLADLSFIDKNENILLLGPPGVGKTHLAIGLAMKACMARYRVLFQSADEAVGYLYASLVDSTTGKKLDALSRLHLLIIDELGYLPIDPKRANLFFQLVSKRYETGSIILTSNQTFDEWGSIFGDEVIAAAIIDRLVHHSHIFHINGKSYRVKDKLDKDRDKKSS</sequence>
<dbReference type="GO" id="GO:0005524">
    <property type="term" value="F:ATP binding"/>
    <property type="evidence" value="ECO:0007669"/>
    <property type="project" value="UniProtKB-KW"/>
</dbReference>
<evidence type="ECO:0000313" key="6">
    <source>
        <dbReference type="Proteomes" id="UP000316360"/>
    </source>
</evidence>
<keyword evidence="3" id="KW-0067">ATP-binding</keyword>
<organism evidence="5 6">
    <name type="scientific">Aerophobetes bacterium</name>
    <dbReference type="NCBI Taxonomy" id="2030807"/>
    <lineage>
        <taxon>Bacteria</taxon>
        <taxon>Candidatus Aerophobota</taxon>
    </lineage>
</organism>
<evidence type="ECO:0000313" key="5">
    <source>
        <dbReference type="EMBL" id="TET09695.1"/>
    </source>
</evidence>
<feature type="domain" description="AAA+ ATPase" evidence="4">
    <location>
        <begin position="101"/>
        <end position="233"/>
    </location>
</feature>